<name>A0ABV8CI83_9GAMM</name>
<proteinExistence type="predicted"/>
<accession>A0ABV8CI83</accession>
<dbReference type="PANTHER" id="PTHR34606">
    <property type="entry name" value="BON DOMAIN-CONTAINING PROTEIN"/>
    <property type="match status" value="1"/>
</dbReference>
<reference evidence="3" key="1">
    <citation type="journal article" date="2019" name="Int. J. Syst. Evol. Microbiol.">
        <title>The Global Catalogue of Microorganisms (GCM) 10K type strain sequencing project: providing services to taxonomists for standard genome sequencing and annotation.</title>
        <authorList>
            <consortium name="The Broad Institute Genomics Platform"/>
            <consortium name="The Broad Institute Genome Sequencing Center for Infectious Disease"/>
            <person name="Wu L."/>
            <person name="Ma J."/>
        </authorList>
    </citation>
    <scope>NUCLEOTIDE SEQUENCE [LARGE SCALE GENOMIC DNA]</scope>
    <source>
        <strain evidence="3">CCUG 59858</strain>
    </source>
</reference>
<dbReference type="PROSITE" id="PS50914">
    <property type="entry name" value="BON"/>
    <property type="match status" value="1"/>
</dbReference>
<dbReference type="Proteomes" id="UP001595758">
    <property type="component" value="Unassembled WGS sequence"/>
</dbReference>
<feature type="domain" description="BON" evidence="1">
    <location>
        <begin position="34"/>
        <end position="102"/>
    </location>
</feature>
<dbReference type="InterPro" id="IPR007055">
    <property type="entry name" value="BON_dom"/>
</dbReference>
<organism evidence="2 3">
    <name type="scientific">Legionella dresdenensis</name>
    <dbReference type="NCBI Taxonomy" id="450200"/>
    <lineage>
        <taxon>Bacteria</taxon>
        <taxon>Pseudomonadati</taxon>
        <taxon>Pseudomonadota</taxon>
        <taxon>Gammaproteobacteria</taxon>
        <taxon>Legionellales</taxon>
        <taxon>Legionellaceae</taxon>
        <taxon>Legionella</taxon>
    </lineage>
</organism>
<dbReference type="InterPro" id="IPR051686">
    <property type="entry name" value="Lipoprotein_DolP"/>
</dbReference>
<keyword evidence="3" id="KW-1185">Reference proteome</keyword>
<gene>
    <name evidence="2" type="ORF">ACFORL_12660</name>
</gene>
<dbReference type="Pfam" id="PF04972">
    <property type="entry name" value="BON"/>
    <property type="match status" value="1"/>
</dbReference>
<evidence type="ECO:0000259" key="1">
    <source>
        <dbReference type="PROSITE" id="PS50914"/>
    </source>
</evidence>
<protein>
    <submittedName>
        <fullName evidence="2">BON domain-containing protein</fullName>
    </submittedName>
</protein>
<evidence type="ECO:0000313" key="2">
    <source>
        <dbReference type="EMBL" id="MFC3909921.1"/>
    </source>
</evidence>
<sequence length="103" mass="10930">MINNFNSIFAGTVLIMLVGCQVISGDRTIGEYSSDSAITSSVKTALVDSRKVAISRIHVATNRGVVLLSGFVKSPAEKYQAGRIAAQVNGVKTVQNKLVVHPN</sequence>
<dbReference type="EMBL" id="JBHSAB010000031">
    <property type="protein sequence ID" value="MFC3909921.1"/>
    <property type="molecule type" value="Genomic_DNA"/>
</dbReference>
<dbReference type="RefSeq" id="WP_382344587.1">
    <property type="nucleotide sequence ID" value="NZ_JBHSAB010000031.1"/>
</dbReference>
<comment type="caution">
    <text evidence="2">The sequence shown here is derived from an EMBL/GenBank/DDBJ whole genome shotgun (WGS) entry which is preliminary data.</text>
</comment>
<evidence type="ECO:0000313" key="3">
    <source>
        <dbReference type="Proteomes" id="UP001595758"/>
    </source>
</evidence>
<dbReference type="PANTHER" id="PTHR34606:SF16">
    <property type="entry name" value="BON DOMAIN-CONTAINING PROTEIN"/>
    <property type="match status" value="1"/>
</dbReference>
<dbReference type="Gene3D" id="3.30.1340.30">
    <property type="match status" value="1"/>
</dbReference>